<dbReference type="EMBL" id="CP092881">
    <property type="protein sequence ID" value="UYV81022.1"/>
    <property type="molecule type" value="Genomic_DNA"/>
</dbReference>
<evidence type="ECO:0000256" key="6">
    <source>
        <dbReference type="ARBA" id="ARBA00022801"/>
    </source>
</evidence>
<dbReference type="PRINTS" id="PR00723">
    <property type="entry name" value="SUBTILISIN"/>
</dbReference>
<dbReference type="InterPro" id="IPR048383">
    <property type="entry name" value="TPPII_Ig-like-1"/>
</dbReference>
<evidence type="ECO:0000259" key="9">
    <source>
        <dbReference type="Pfam" id="PF00082"/>
    </source>
</evidence>
<dbReference type="Pfam" id="PF21223">
    <property type="entry name" value="TPPII_Ig-like-1"/>
    <property type="match status" value="1"/>
</dbReference>
<feature type="domain" description="Peptidase S8/S53" evidence="9">
    <location>
        <begin position="140"/>
        <end position="402"/>
    </location>
</feature>
<evidence type="ECO:0000313" key="12">
    <source>
        <dbReference type="EMBL" id="UYV81022.1"/>
    </source>
</evidence>
<reference evidence="12 13" key="1">
    <citation type="submission" date="2022-01" db="EMBL/GenBank/DDBJ databases">
        <title>A chromosomal length assembly of Cordylochernes scorpioides.</title>
        <authorList>
            <person name="Zeh D."/>
            <person name="Zeh J."/>
        </authorList>
    </citation>
    <scope>NUCLEOTIDE SEQUENCE [LARGE SCALE GENOMIC DNA]</scope>
    <source>
        <strain evidence="12">IN4F17</strain>
        <tissue evidence="12">Whole Body</tissue>
    </source>
</reference>
<evidence type="ECO:0000256" key="4">
    <source>
        <dbReference type="ARBA" id="ARBA00022438"/>
    </source>
</evidence>
<keyword evidence="7" id="KW-0720">Serine protease</keyword>
<dbReference type="PANTHER" id="PTHR43806">
    <property type="entry name" value="PEPTIDASE S8"/>
    <property type="match status" value="1"/>
</dbReference>
<dbReference type="Pfam" id="PF00082">
    <property type="entry name" value="Peptidase_S8"/>
    <property type="match status" value="1"/>
</dbReference>
<keyword evidence="5" id="KW-0645">Protease</keyword>
<dbReference type="PROSITE" id="PS00138">
    <property type="entry name" value="SUBTILASE_SER"/>
    <property type="match status" value="1"/>
</dbReference>
<dbReference type="PANTHER" id="PTHR43806:SF14">
    <property type="entry name" value="TRIPEPTIDYL-PEPTIDASE 2"/>
    <property type="match status" value="1"/>
</dbReference>
<dbReference type="InterPro" id="IPR015500">
    <property type="entry name" value="Peptidase_S8_subtilisin-rel"/>
</dbReference>
<evidence type="ECO:0000313" key="13">
    <source>
        <dbReference type="Proteomes" id="UP001235939"/>
    </source>
</evidence>
<evidence type="ECO:0000256" key="2">
    <source>
        <dbReference type="ARBA" id="ARBA00011073"/>
    </source>
</evidence>
<evidence type="ECO:0000256" key="1">
    <source>
        <dbReference type="ARBA" id="ARBA00001910"/>
    </source>
</evidence>
<dbReference type="InterPro" id="IPR022229">
    <property type="entry name" value="TPPII_Ig-like-2"/>
</dbReference>
<evidence type="ECO:0000259" key="10">
    <source>
        <dbReference type="Pfam" id="PF12580"/>
    </source>
</evidence>
<evidence type="ECO:0000256" key="7">
    <source>
        <dbReference type="ARBA" id="ARBA00022825"/>
    </source>
</evidence>
<sequence>MMDASGAGDVDTSTVVEEVDGEIVGLTGRTLKKERKEKRWNSSHRVLVAEVTRKLQEFDNLHPNQQHWSLEERLEHEELEARLEVLNNLDKKYLDVGPVWDCVVFHDGEMWRAILDTSEIGDLEKGTLLGPYSQTLQYATLTEQDMLSYSVNIHDEGNLLEIVGMSTAHGTHVASIAAAYFPDEPDRNGIAPGAQIVSIGIGDIRLGSMETGTSLIIKVMELKCDIINLSYGEHAHWSEGRIMNLVHEVVNNHGVIMVCSAGNHGPALSTVGTPPYMFSSSVIGVAAYCSTEMMKANYCLRELLPGTNYSWSSRGPSLDGDIGVSLCAPGGAITSVPRWTLRGSQLMNGTSMSSPHVAGAIALLLSGMKDKGLPYSPYSVRRAIENTALKVENYDVFSMGHGLLQVDKAFDHLLEYHTCAARDVRFSLSCGDHGRGIYYREAYRTQCTSLLNVVVEPVFLNEAHIDPQRKIDFHLNLKLVVDKPWVSVGSHLNLYYASRFFNIKVDPLGLSPGLHYTAGIRNNNNMTERDVQIKAYDVNAPEKGPLFQFPITVVVPKKPENTVCPKLIYKDLFVKSGQLYREFIDVPSGATWARWLLQSDTVLELCIGKWWSSIGSTEVNVSVVFHGLMPHQNCITMMLTQYHQHAAEGIQRVDLSCKLNYEETAPSVSLKYHVMVLKPVESKIQPLGKRDIVPTGHQIYELVLTYNFSLTKTTDVTPICALLSDLLYESEFESQLWMLFDTNKRLVACGDAYPSKVSPHSCAKKLEKGEYILKLQIRQEQRNLLEKLTDLPMLIHQKLPASLSLDLYATHASALVGGKKFTSKCLLLGSTCPLFIHPLPADKVPKGALPGHFLQGTISFAKDDAAKKVNVYPFRYIFAETGTAGKKVLKSTAMEKDKSPEEEFTEALRDLKISWIYK</sequence>
<dbReference type="PROSITE" id="PS51892">
    <property type="entry name" value="SUBTILASE"/>
    <property type="match status" value="1"/>
</dbReference>
<dbReference type="InterPro" id="IPR036852">
    <property type="entry name" value="Peptidase_S8/S53_dom_sf"/>
</dbReference>
<dbReference type="SUPFAM" id="SSF52743">
    <property type="entry name" value="Subtilisin-like"/>
    <property type="match status" value="1"/>
</dbReference>
<keyword evidence="6" id="KW-0378">Hydrolase</keyword>
<dbReference type="InterPro" id="IPR046940">
    <property type="entry name" value="TPPII_Ig-like_sf"/>
</dbReference>
<evidence type="ECO:0000256" key="8">
    <source>
        <dbReference type="PROSITE-ProRule" id="PRU01240"/>
    </source>
</evidence>
<keyword evidence="13" id="KW-1185">Reference proteome</keyword>
<dbReference type="EC" id="3.4.14.10" evidence="3"/>
<dbReference type="InterPro" id="IPR023828">
    <property type="entry name" value="Peptidase_S8_Ser-AS"/>
</dbReference>
<comment type="catalytic activity">
    <reaction evidence="1">
        <text>Release of an N-terminal tripeptide from a polypeptide.</text>
        <dbReference type="EC" id="3.4.14.10"/>
    </reaction>
</comment>
<feature type="domain" description="Tripeptidyl-peptidase II first Ig-like" evidence="11">
    <location>
        <begin position="424"/>
        <end position="554"/>
    </location>
</feature>
<accession>A0ABY6LKU4</accession>
<evidence type="ECO:0000259" key="11">
    <source>
        <dbReference type="Pfam" id="PF21223"/>
    </source>
</evidence>
<dbReference type="InterPro" id="IPR000209">
    <property type="entry name" value="Peptidase_S8/S53_dom"/>
</dbReference>
<dbReference type="InterPro" id="IPR050131">
    <property type="entry name" value="Peptidase_S8_subtilisin-like"/>
</dbReference>
<organism evidence="12 13">
    <name type="scientific">Cordylochernes scorpioides</name>
    <dbReference type="NCBI Taxonomy" id="51811"/>
    <lineage>
        <taxon>Eukaryota</taxon>
        <taxon>Metazoa</taxon>
        <taxon>Ecdysozoa</taxon>
        <taxon>Arthropoda</taxon>
        <taxon>Chelicerata</taxon>
        <taxon>Arachnida</taxon>
        <taxon>Pseudoscorpiones</taxon>
        <taxon>Cheliferoidea</taxon>
        <taxon>Chernetidae</taxon>
        <taxon>Cordylochernes</taxon>
    </lineage>
</organism>
<comment type="caution">
    <text evidence="8">Lacks conserved residue(s) required for the propagation of feature annotation.</text>
</comment>
<dbReference type="Proteomes" id="UP001235939">
    <property type="component" value="Chromosome 19"/>
</dbReference>
<dbReference type="InterPro" id="IPR022398">
    <property type="entry name" value="Peptidase_S8_His-AS"/>
</dbReference>
<dbReference type="PROSITE" id="PS00137">
    <property type="entry name" value="SUBTILASE_HIS"/>
    <property type="match status" value="1"/>
</dbReference>
<dbReference type="Gene3D" id="2.60.40.3170">
    <property type="match status" value="1"/>
</dbReference>
<evidence type="ECO:0000256" key="3">
    <source>
        <dbReference type="ARBA" id="ARBA00012462"/>
    </source>
</evidence>
<evidence type="ECO:0000256" key="5">
    <source>
        <dbReference type="ARBA" id="ARBA00022670"/>
    </source>
</evidence>
<keyword evidence="4" id="KW-0031">Aminopeptidase</keyword>
<gene>
    <name evidence="12" type="ORF">LAZ67_19002545</name>
</gene>
<proteinExistence type="inferred from homology"/>
<dbReference type="Gene3D" id="3.40.50.200">
    <property type="entry name" value="Peptidase S8/S53 domain"/>
    <property type="match status" value="1"/>
</dbReference>
<dbReference type="Gene3D" id="6.10.250.3080">
    <property type="match status" value="1"/>
</dbReference>
<comment type="similarity">
    <text evidence="2 8">Belongs to the peptidase S8 family.</text>
</comment>
<dbReference type="Pfam" id="PF12580">
    <property type="entry name" value="TPPII"/>
    <property type="match status" value="1"/>
</dbReference>
<name>A0ABY6LKU4_9ARAC</name>
<feature type="domain" description="Tripeptidyl peptidase II second Ig-like" evidence="10">
    <location>
        <begin position="658"/>
        <end position="848"/>
    </location>
</feature>
<protein>
    <recommendedName>
        <fullName evidence="3">tripeptidyl-peptidase II</fullName>
        <ecNumber evidence="3">3.4.14.10</ecNumber>
    </recommendedName>
</protein>